<dbReference type="PANTHER" id="PTHR14463">
    <property type="entry name" value="LIPASE MATURATION FACTOR"/>
    <property type="match status" value="1"/>
</dbReference>
<proteinExistence type="inferred from homology"/>
<dbReference type="InterPro" id="IPR009613">
    <property type="entry name" value="LMF"/>
</dbReference>
<dbReference type="Pfam" id="PF06762">
    <property type="entry name" value="LMF1"/>
    <property type="match status" value="1"/>
</dbReference>
<evidence type="ECO:0000259" key="8">
    <source>
        <dbReference type="Pfam" id="PF06762"/>
    </source>
</evidence>
<feature type="transmembrane region" description="Helical" evidence="7">
    <location>
        <begin position="106"/>
        <end position="127"/>
    </location>
</feature>
<reference evidence="10" key="1">
    <citation type="submission" date="2014-05" db="EMBL/GenBank/DDBJ databases">
        <title>The transcriptome of the halophilic microalga Tetraselmis sp. GSL018 isolated from the Great Salt Lake, Utah.</title>
        <authorList>
            <person name="Jinkerson R.E."/>
            <person name="D'Adamo S."/>
            <person name="Posewitz M.C."/>
        </authorList>
    </citation>
    <scope>NUCLEOTIDE SEQUENCE</scope>
    <source>
        <strain evidence="10">GSL018</strain>
    </source>
</reference>
<keyword evidence="3 7" id="KW-0812">Transmembrane</keyword>
<evidence type="ECO:0000256" key="3">
    <source>
        <dbReference type="ARBA" id="ARBA00022692"/>
    </source>
</evidence>
<dbReference type="EMBL" id="GBEZ01000592">
    <property type="protein sequence ID" value="JAC84307.1"/>
    <property type="molecule type" value="Transcribed_RNA"/>
</dbReference>
<evidence type="ECO:0000256" key="2">
    <source>
        <dbReference type="ARBA" id="ARBA00005512"/>
    </source>
</evidence>
<comment type="subcellular location">
    <subcellularLocation>
        <location evidence="1">Endoplasmic reticulum membrane</location>
        <topology evidence="1">Multi-pass membrane protein</topology>
    </subcellularLocation>
</comment>
<evidence type="ECO:0000256" key="4">
    <source>
        <dbReference type="ARBA" id="ARBA00022824"/>
    </source>
</evidence>
<protein>
    <submittedName>
        <fullName evidence="10">Lipase maturation factor 1</fullName>
    </submittedName>
</protein>
<dbReference type="InterPro" id="IPR057433">
    <property type="entry name" value="LMF1/2_C"/>
</dbReference>
<evidence type="ECO:0000256" key="7">
    <source>
        <dbReference type="SAM" id="Phobius"/>
    </source>
</evidence>
<dbReference type="GO" id="GO:0005789">
    <property type="term" value="C:endoplasmic reticulum membrane"/>
    <property type="evidence" value="ECO:0007669"/>
    <property type="project" value="UniProtKB-SubCell"/>
</dbReference>
<dbReference type="InterPro" id="IPR057434">
    <property type="entry name" value="LMF1/2_N"/>
</dbReference>
<name>A0A061SGM0_9CHLO</name>
<feature type="transmembrane region" description="Helical" evidence="7">
    <location>
        <begin position="12"/>
        <end position="30"/>
    </location>
</feature>
<keyword evidence="4" id="KW-0256">Endoplasmic reticulum</keyword>
<dbReference type="Pfam" id="PF25179">
    <property type="entry name" value="LMF1_C"/>
    <property type="match status" value="1"/>
</dbReference>
<feature type="domain" description="Lipase maturation factor 1/2 C-terminal" evidence="9">
    <location>
        <begin position="353"/>
        <end position="496"/>
    </location>
</feature>
<evidence type="ECO:0000259" key="9">
    <source>
        <dbReference type="Pfam" id="PF25179"/>
    </source>
</evidence>
<evidence type="ECO:0000256" key="5">
    <source>
        <dbReference type="ARBA" id="ARBA00022989"/>
    </source>
</evidence>
<dbReference type="AlphaFoldDB" id="A0A061SGM0"/>
<evidence type="ECO:0000256" key="6">
    <source>
        <dbReference type="ARBA" id="ARBA00023136"/>
    </source>
</evidence>
<evidence type="ECO:0000256" key="1">
    <source>
        <dbReference type="ARBA" id="ARBA00004477"/>
    </source>
</evidence>
<keyword evidence="5 7" id="KW-1133">Transmembrane helix</keyword>
<dbReference type="GO" id="GO:0051604">
    <property type="term" value="P:protein maturation"/>
    <property type="evidence" value="ECO:0007669"/>
    <property type="project" value="InterPro"/>
</dbReference>
<organism evidence="10">
    <name type="scientific">Tetraselmis sp. GSL018</name>
    <dbReference type="NCBI Taxonomy" id="582737"/>
    <lineage>
        <taxon>Eukaryota</taxon>
        <taxon>Viridiplantae</taxon>
        <taxon>Chlorophyta</taxon>
        <taxon>core chlorophytes</taxon>
        <taxon>Chlorodendrophyceae</taxon>
        <taxon>Chlorodendrales</taxon>
        <taxon>Chlorodendraceae</taxon>
        <taxon>Tetraselmis</taxon>
    </lineage>
</organism>
<comment type="similarity">
    <text evidence="2">Belongs to the lipase maturation factor family.</text>
</comment>
<keyword evidence="6 7" id="KW-0472">Membrane</keyword>
<accession>A0A061SGM0</accession>
<dbReference type="PANTHER" id="PTHR14463:SF10">
    <property type="entry name" value="LIPASE MATURATION FACTOR 1"/>
    <property type="match status" value="1"/>
</dbReference>
<evidence type="ECO:0000313" key="10">
    <source>
        <dbReference type="EMBL" id="JAC84307.1"/>
    </source>
</evidence>
<gene>
    <name evidence="10" type="ORF">TSPGSL018_1311</name>
</gene>
<feature type="transmembrane region" description="Helical" evidence="7">
    <location>
        <begin position="80"/>
        <end position="99"/>
    </location>
</feature>
<feature type="domain" description="Lipase maturation factor 1/2 N-terminal" evidence="8">
    <location>
        <begin position="125"/>
        <end position="285"/>
    </location>
</feature>
<sequence>MDKQSTYWLTRVLLLRLLGFIYTVAFAVAFQQNAALIGERGLTPFRENLVFSSGSWSWAQCLHGFFRRPTLLLFIGPTDAALNILAATGLLLSAALMIFGAAPAWVLAVLWLLYSSIVNAGGVWYGFGWESQLLETGFLAIFASPLLSCSRFPSRAPMSFVVIWGYRWLLLRLMLGAGLIKVRGDPCWRDLTCMNFHYETQPVPGPLSRQFHLAPGWWHAVETLGNHFVELAAPWLLLGPRDLRIAGGVIQVAFQLILIMSGNLSFLNWLTILPALACFDDLSLQWIFGRRAREAASKAEAEWRSSPHSLRSRSRIATEALLAGLLLHLSRPVVLNLVSPRQAMNTSFDPFRIVNTYGAFGSITRVRTEIVLEGTFDDPAAGNATWQEFNFKCKPGDVRRRPCLITPYHYRLDWLMWFAAMSSYEQHPWILKLAARLMQGDEAAYALLAHGPFSPANPPAAIRALHYTYKFSARGSDEASRGQWYVRRRRRRDYFPPVTLEHPVIAQNFL</sequence>